<evidence type="ECO:0000259" key="2">
    <source>
        <dbReference type="Pfam" id="PF20573"/>
    </source>
</evidence>
<comment type="caution">
    <text evidence="3">The sequence shown here is derived from an EMBL/GenBank/DDBJ whole genome shotgun (WGS) entry which is preliminary data.</text>
</comment>
<accession>A0A4S3MQF4</accession>
<sequence length="275" mass="29432">MTANGSPFRFLASVSALSRAALAVACLSLFSVEAEAGDACLPAPWDAAAAQQAAIPELAALALWVEPVLAAAPSMEKALRTVAPDLCLSTRLFGARGYLDVEGPRIVIDLRVPVSLRRGILLHELRHLDQLLRGFCPANDLTPLDNSRATYALEADASAVSLLLAWQLRAKGDATAWEALAAWPQQADIAAQFAAAAEAGADLPAAAALAFAQWYAGQERRELYYLSSCSDYLDREDRGHLLRGSARLSGDFFQRLCVLPDGRPYRCAEPGLSLP</sequence>
<dbReference type="InterPro" id="IPR046709">
    <property type="entry name" value="DUF6782"/>
</dbReference>
<feature type="chain" id="PRO_5020796754" description="DUF6782 domain-containing protein" evidence="1">
    <location>
        <begin position="37"/>
        <end position="275"/>
    </location>
</feature>
<reference evidence="3 4" key="1">
    <citation type="submission" date="2019-04" db="EMBL/GenBank/DDBJ databases">
        <title>Draft genome sequence of Gemmobacter aestuarii sp. nov.</title>
        <authorList>
            <person name="Hameed A."/>
            <person name="Lin S.-Y."/>
            <person name="Shahina M."/>
            <person name="Lai W.-A."/>
            <person name="Young C.-C."/>
        </authorList>
    </citation>
    <scope>NUCLEOTIDE SEQUENCE [LARGE SCALE GENOMIC DNA]</scope>
    <source>
        <strain evidence="3 4">CC-PW-75</strain>
    </source>
</reference>
<evidence type="ECO:0000313" key="3">
    <source>
        <dbReference type="EMBL" id="THD84760.1"/>
    </source>
</evidence>
<gene>
    <name evidence="3" type="ORF">E7811_03255</name>
</gene>
<name>A0A4S3MQF4_9RHOB</name>
<evidence type="ECO:0000313" key="4">
    <source>
        <dbReference type="Proteomes" id="UP000309450"/>
    </source>
</evidence>
<dbReference type="EMBL" id="SSND01000001">
    <property type="protein sequence ID" value="THD84760.1"/>
    <property type="molecule type" value="Genomic_DNA"/>
</dbReference>
<dbReference type="AlphaFoldDB" id="A0A4S3MQF4"/>
<feature type="domain" description="DUF6782" evidence="2">
    <location>
        <begin position="35"/>
        <end position="267"/>
    </location>
</feature>
<dbReference type="OrthoDB" id="7834193at2"/>
<dbReference type="Pfam" id="PF20573">
    <property type="entry name" value="DUF6782"/>
    <property type="match status" value="1"/>
</dbReference>
<organism evidence="3 4">
    <name type="scientific">Aliigemmobacter aestuarii</name>
    <dbReference type="NCBI Taxonomy" id="1445661"/>
    <lineage>
        <taxon>Bacteria</taxon>
        <taxon>Pseudomonadati</taxon>
        <taxon>Pseudomonadota</taxon>
        <taxon>Alphaproteobacteria</taxon>
        <taxon>Rhodobacterales</taxon>
        <taxon>Paracoccaceae</taxon>
        <taxon>Aliigemmobacter</taxon>
    </lineage>
</organism>
<dbReference type="Proteomes" id="UP000309450">
    <property type="component" value="Unassembled WGS sequence"/>
</dbReference>
<feature type="signal peptide" evidence="1">
    <location>
        <begin position="1"/>
        <end position="36"/>
    </location>
</feature>
<protein>
    <recommendedName>
        <fullName evidence="2">DUF6782 domain-containing protein</fullName>
    </recommendedName>
</protein>
<keyword evidence="4" id="KW-1185">Reference proteome</keyword>
<proteinExistence type="predicted"/>
<keyword evidence="1" id="KW-0732">Signal</keyword>
<evidence type="ECO:0000256" key="1">
    <source>
        <dbReference type="SAM" id="SignalP"/>
    </source>
</evidence>
<dbReference type="RefSeq" id="WP_136393140.1">
    <property type="nucleotide sequence ID" value="NZ_SSND01000001.1"/>
</dbReference>